<evidence type="ECO:0000259" key="2">
    <source>
        <dbReference type="Pfam" id="PF20789"/>
    </source>
</evidence>
<protein>
    <submittedName>
        <fullName evidence="3">Protein of uncharacterized function (DUF3705)</fullName>
    </submittedName>
</protein>
<dbReference type="EMBL" id="LR134355">
    <property type="protein sequence ID" value="VEG48163.1"/>
    <property type="molecule type" value="Genomic_DNA"/>
</dbReference>
<dbReference type="Proteomes" id="UP000282551">
    <property type="component" value="Chromosome"/>
</dbReference>
<dbReference type="InterPro" id="IPR029069">
    <property type="entry name" value="HotDog_dom_sf"/>
</dbReference>
<sequence length="272" mass="28978">MTVRPAHFADSPDGFLPSPYARSRWGEDQLNGPAVVGLAAHCLERDYGSADFQPARLTVDLFKAARGVPTTVRARLIRDGRRIRNAECDVLQGDVVVARAGLVFYRRSSAPEGEQWSPPVEFTFPDSLPTGDEHTLPYTGSDAVGWTQKIGDHQNTSRTRFVDRGIDVVAGQPNTPFVRASVVGEATSLVTHLGTRGVGYINGDLTVGLTRLPVGEWIGVQAESHWAADGVTVGTATLFDGTGPFGSGMVTALANPSAALDFSTHSQPNPPA</sequence>
<evidence type="ECO:0000313" key="3">
    <source>
        <dbReference type="EMBL" id="VEG48163.1"/>
    </source>
</evidence>
<evidence type="ECO:0000259" key="1">
    <source>
        <dbReference type="Pfam" id="PF13622"/>
    </source>
</evidence>
<dbReference type="InterPro" id="IPR042171">
    <property type="entry name" value="Acyl-CoA_hotdog"/>
</dbReference>
<dbReference type="SUPFAM" id="SSF54637">
    <property type="entry name" value="Thioesterase/thiol ester dehydrase-isomerase"/>
    <property type="match status" value="1"/>
</dbReference>
<dbReference type="InterPro" id="IPR049449">
    <property type="entry name" value="TesB_ACOT8-like_N"/>
</dbReference>
<feature type="domain" description="Acyl-CoA thioesterase-like N-terminal HotDog" evidence="1">
    <location>
        <begin position="22"/>
        <end position="104"/>
    </location>
</feature>
<proteinExistence type="predicted"/>
<dbReference type="Pfam" id="PF20789">
    <property type="entry name" value="4HBT_3C"/>
    <property type="match status" value="1"/>
</dbReference>
<name>A0A3S4RSY8_MYCCI</name>
<keyword evidence="4" id="KW-1185">Reference proteome</keyword>
<organism evidence="3 4">
    <name type="scientific">Mycolicibacterium chitae</name>
    <name type="common">Mycobacterium chitae</name>
    <dbReference type="NCBI Taxonomy" id="1792"/>
    <lineage>
        <taxon>Bacteria</taxon>
        <taxon>Bacillati</taxon>
        <taxon>Actinomycetota</taxon>
        <taxon>Actinomycetes</taxon>
        <taxon>Mycobacteriales</taxon>
        <taxon>Mycobacteriaceae</taxon>
        <taxon>Mycolicibacterium</taxon>
    </lineage>
</organism>
<gene>
    <name evidence="3" type="ORF">NCTC10485_02456</name>
</gene>
<dbReference type="RefSeq" id="WP_126333997.1">
    <property type="nucleotide sequence ID" value="NZ_AP022604.1"/>
</dbReference>
<dbReference type="Pfam" id="PF13622">
    <property type="entry name" value="4HBT_3"/>
    <property type="match status" value="1"/>
</dbReference>
<dbReference type="AlphaFoldDB" id="A0A3S4RSY8"/>
<dbReference type="OrthoDB" id="4968093at2"/>
<reference evidence="3 4" key="1">
    <citation type="submission" date="2018-12" db="EMBL/GenBank/DDBJ databases">
        <authorList>
            <consortium name="Pathogen Informatics"/>
        </authorList>
    </citation>
    <scope>NUCLEOTIDE SEQUENCE [LARGE SCALE GENOMIC DNA]</scope>
    <source>
        <strain evidence="3 4">NCTC10485</strain>
    </source>
</reference>
<dbReference type="InterPro" id="IPR049450">
    <property type="entry name" value="ACOT8-like_C"/>
</dbReference>
<feature type="domain" description="Acyl-CoA thioesterase-like C-terminal" evidence="2">
    <location>
        <begin position="141"/>
        <end position="246"/>
    </location>
</feature>
<evidence type="ECO:0000313" key="4">
    <source>
        <dbReference type="Proteomes" id="UP000282551"/>
    </source>
</evidence>
<dbReference type="Gene3D" id="2.40.160.210">
    <property type="entry name" value="Acyl-CoA thioesterase, double hotdog domain"/>
    <property type="match status" value="1"/>
</dbReference>
<accession>A0A3S4RSY8</accession>